<feature type="compositionally biased region" description="Basic and acidic residues" evidence="1">
    <location>
        <begin position="520"/>
        <end position="529"/>
    </location>
</feature>
<organism evidence="3 4">
    <name type="scientific">Aplysia californica</name>
    <name type="common">California sea hare</name>
    <dbReference type="NCBI Taxonomy" id="6500"/>
    <lineage>
        <taxon>Eukaryota</taxon>
        <taxon>Metazoa</taxon>
        <taxon>Spiralia</taxon>
        <taxon>Lophotrochozoa</taxon>
        <taxon>Mollusca</taxon>
        <taxon>Gastropoda</taxon>
        <taxon>Heterobranchia</taxon>
        <taxon>Euthyneura</taxon>
        <taxon>Tectipleura</taxon>
        <taxon>Aplysiida</taxon>
        <taxon>Aplysioidea</taxon>
        <taxon>Aplysiidae</taxon>
        <taxon>Aplysia</taxon>
    </lineage>
</organism>
<feature type="compositionally biased region" description="Basic and acidic residues" evidence="1">
    <location>
        <begin position="780"/>
        <end position="798"/>
    </location>
</feature>
<dbReference type="SUPFAM" id="SSF49785">
    <property type="entry name" value="Galactose-binding domain-like"/>
    <property type="match status" value="1"/>
</dbReference>
<feature type="compositionally biased region" description="Basic residues" evidence="1">
    <location>
        <begin position="587"/>
        <end position="608"/>
    </location>
</feature>
<dbReference type="Proteomes" id="UP000694888">
    <property type="component" value="Unplaced"/>
</dbReference>
<evidence type="ECO:0000256" key="1">
    <source>
        <dbReference type="SAM" id="MobiDB-lite"/>
    </source>
</evidence>
<reference evidence="4" key="1">
    <citation type="submission" date="2025-08" db="UniProtKB">
        <authorList>
            <consortium name="RefSeq"/>
        </authorList>
    </citation>
    <scope>IDENTIFICATION</scope>
</reference>
<evidence type="ECO:0000313" key="4">
    <source>
        <dbReference type="RefSeq" id="XP_005111437.1"/>
    </source>
</evidence>
<feature type="compositionally biased region" description="Basic and acidic residues" evidence="1">
    <location>
        <begin position="645"/>
        <end position="659"/>
    </location>
</feature>
<feature type="compositionally biased region" description="Polar residues" evidence="1">
    <location>
        <begin position="665"/>
        <end position="683"/>
    </location>
</feature>
<keyword evidence="3" id="KW-1185">Reference proteome</keyword>
<sequence>MAPVKIKYIVSFSSQDDNHKASNLITSDGFKRWLSSSKDRSGKIELVLQLDEPCQLAYIDIGTVWCASVEVRVGCSDWPQSAEFESLTPTTTLMSPVDCQLSRATNSTKMFSKSDFSTAVASQKWDRLQVICRQPYRKDVQFGVSFIRIKSSNQSQPDTVSQNKTTGLRTPTGKTSTPNVTAIQKHFFGGSKSVDQLKKEHVGQLKHKLLKMSGSSEGGCEQEQSLSRTAQIVMKASESAGLFSPSARRYSPTPHRRLFSEHLAKKQSVPIEKEMEHFFPTLEVSKCDIDQVTVADLRHKFERRIKRKLTIEEKRTFSEVCQNYICGLFDSNPGEKESTSIFDLQPPENIATVKRSSMSENIAAVKRSSASENVAAVKRSSTSENIAMVKRSPASKVSSVSAASPTLSLRAGKDDDTFTVVKPPIDKSKSPVVISKSAAKPSPSPVGGNKVGSKMMNISALKSPLSVLVKPVIGAKSNVSDTNKDDNSDDSDLSGGVDDVESLSSVSYHEDDDGIDCDVSDTRISEKADPSAPCRTLAEVNRSYAKLYGEGVVLDSSKPKSYGDEKERVCTKSPDANEDNLILSEPKKKKRRRKQNDNKKKGRGKRRKLNQDSLDLLKDFCSLISSEEEDTDSQTMTQSLTPGKKINDRKSTCDAESKIVENNAEDSQMTQQPKPFTEVTTTRINRRADSPGGRVYRMYSSTTKSKKSNRHSENELAGELSGFVMRVGEDKSEDIANDVSDALSLKRNKNRKFGGNVSFPKTCDQNNRLNRSSELQDSPWRAESDCAGGDRGRGRRGSEASGRGRGNRKRGRKSAGRGRGKSQVEESEDRTSNDDVQTFCDKCFEFFPDDFFPHHYLLCQAGRTHATDAIGQGHPRDEYLIDEDVDYAECPICLRKFPQDVLTVHASECGL</sequence>
<feature type="region of interest" description="Disordered" evidence="1">
    <location>
        <begin position="554"/>
        <end position="611"/>
    </location>
</feature>
<feature type="compositionally biased region" description="Basic and acidic residues" evidence="1">
    <location>
        <begin position="557"/>
        <end position="570"/>
    </location>
</feature>
<dbReference type="RefSeq" id="XP_005111437.1">
    <property type="nucleotide sequence ID" value="XM_005111380.3"/>
</dbReference>
<feature type="region of interest" description="Disordered" evidence="1">
    <location>
        <begin position="430"/>
        <end position="451"/>
    </location>
</feature>
<feature type="region of interest" description="Disordered" evidence="1">
    <location>
        <begin position="627"/>
        <end position="718"/>
    </location>
</feature>
<dbReference type="Pfam" id="PF01834">
    <property type="entry name" value="XRCC1_N"/>
    <property type="match status" value="1"/>
</dbReference>
<proteinExistence type="predicted"/>
<feature type="compositionally biased region" description="Basic residues" evidence="1">
    <location>
        <begin position="805"/>
        <end position="820"/>
    </location>
</feature>
<dbReference type="InterPro" id="IPR008979">
    <property type="entry name" value="Galactose-bd-like_sf"/>
</dbReference>
<dbReference type="PANTHER" id="PTHR11370:SF4">
    <property type="entry name" value="DNA-REPAIR PROTEIN XRCC1 N-TERMINAL DOMAIN-CONTAINING PROTEIN"/>
    <property type="match status" value="1"/>
</dbReference>
<feature type="region of interest" description="Disordered" evidence="1">
    <location>
        <begin position="740"/>
        <end position="831"/>
    </location>
</feature>
<evidence type="ECO:0000313" key="3">
    <source>
        <dbReference type="Proteomes" id="UP000694888"/>
    </source>
</evidence>
<dbReference type="InterPro" id="IPR002706">
    <property type="entry name" value="Xrcc1_N"/>
</dbReference>
<feature type="region of interest" description="Disordered" evidence="1">
    <location>
        <begin position="477"/>
        <end position="536"/>
    </location>
</feature>
<protein>
    <submittedName>
        <fullName evidence="4">Uncharacterized protein LOC101863706</fullName>
    </submittedName>
</protein>
<feature type="region of interest" description="Disordered" evidence="1">
    <location>
        <begin position="153"/>
        <end position="178"/>
    </location>
</feature>
<dbReference type="PANTHER" id="PTHR11370">
    <property type="entry name" value="DNA-REPAIR PROTEIN XRCC1"/>
    <property type="match status" value="1"/>
</dbReference>
<feature type="compositionally biased region" description="Acidic residues" evidence="1">
    <location>
        <begin position="510"/>
        <end position="519"/>
    </location>
</feature>
<feature type="compositionally biased region" description="Polar residues" evidence="1">
    <location>
        <begin position="763"/>
        <end position="776"/>
    </location>
</feature>
<dbReference type="Gene3D" id="2.60.120.260">
    <property type="entry name" value="Galactose-binding domain-like"/>
    <property type="match status" value="1"/>
</dbReference>
<gene>
    <name evidence="4" type="primary">LOC101863706</name>
</gene>
<evidence type="ECO:0000259" key="2">
    <source>
        <dbReference type="Pfam" id="PF01834"/>
    </source>
</evidence>
<dbReference type="GeneID" id="101863706"/>
<name>A0ABM0K8N4_APLCA</name>
<accession>A0ABM0K8N4</accession>
<feature type="domain" description="DNA-repair protein Xrcc1 N-terminal" evidence="2">
    <location>
        <begin position="1"/>
        <end position="149"/>
    </location>
</feature>